<dbReference type="PANTHER" id="PTHR42924:SF3">
    <property type="entry name" value="POLYMERASE_HISTIDINOL PHOSPHATASE N-TERMINAL DOMAIN-CONTAINING PROTEIN"/>
    <property type="match status" value="1"/>
</dbReference>
<evidence type="ECO:0000313" key="2">
    <source>
        <dbReference type="EMBL" id="EKC74318.1"/>
    </source>
</evidence>
<feature type="domain" description="Polymerase/histidinol phosphatase N-terminal" evidence="1">
    <location>
        <begin position="5"/>
        <end position="73"/>
    </location>
</feature>
<dbReference type="GO" id="GO:0035312">
    <property type="term" value="F:5'-3' DNA exonuclease activity"/>
    <property type="evidence" value="ECO:0007669"/>
    <property type="project" value="TreeGrafter"/>
</dbReference>
<gene>
    <name evidence="2" type="ORF">LEA_05774</name>
</gene>
<dbReference type="InterPro" id="IPR016195">
    <property type="entry name" value="Pol/histidinol_Pase-like"/>
</dbReference>
<dbReference type="InterPro" id="IPR003141">
    <property type="entry name" value="Pol/His_phosphatase_N"/>
</dbReference>
<name>K1TWL1_9ZZZZ</name>
<dbReference type="InterPro" id="IPR004013">
    <property type="entry name" value="PHP_dom"/>
</dbReference>
<dbReference type="CDD" id="cd07432">
    <property type="entry name" value="PHP_HisPPase"/>
    <property type="match status" value="1"/>
</dbReference>
<accession>K1TWL1</accession>
<dbReference type="Gene3D" id="3.20.20.140">
    <property type="entry name" value="Metal-dependent hydrolases"/>
    <property type="match status" value="1"/>
</dbReference>
<dbReference type="PANTHER" id="PTHR42924">
    <property type="entry name" value="EXONUCLEASE"/>
    <property type="match status" value="1"/>
</dbReference>
<reference evidence="2" key="1">
    <citation type="journal article" date="2013" name="Environ. Microbiol.">
        <title>Microbiota from the distal guts of lean and obese adolescents exhibit partial functional redundancy besides clear differences in community structure.</title>
        <authorList>
            <person name="Ferrer M."/>
            <person name="Ruiz A."/>
            <person name="Lanza F."/>
            <person name="Haange S.B."/>
            <person name="Oberbach A."/>
            <person name="Till H."/>
            <person name="Bargiela R."/>
            <person name="Campoy C."/>
            <person name="Segura M.T."/>
            <person name="Richter M."/>
            <person name="von Bergen M."/>
            <person name="Seifert J."/>
            <person name="Suarez A."/>
        </authorList>
    </citation>
    <scope>NUCLEOTIDE SEQUENCE</scope>
</reference>
<dbReference type="SMART" id="SM00481">
    <property type="entry name" value="POLIIIAc"/>
    <property type="match status" value="1"/>
</dbReference>
<dbReference type="InterPro" id="IPR052018">
    <property type="entry name" value="PHP_domain"/>
</dbReference>
<protein>
    <submittedName>
        <fullName evidence="2">PHP domain-containing protein</fullName>
    </submittedName>
</protein>
<dbReference type="Pfam" id="PF02811">
    <property type="entry name" value="PHP"/>
    <property type="match status" value="1"/>
</dbReference>
<organism evidence="2">
    <name type="scientific">human gut metagenome</name>
    <dbReference type="NCBI Taxonomy" id="408170"/>
    <lineage>
        <taxon>unclassified sequences</taxon>
        <taxon>metagenomes</taxon>
        <taxon>organismal metagenomes</taxon>
    </lineage>
</organism>
<dbReference type="AlphaFoldDB" id="K1TWL1"/>
<proteinExistence type="predicted"/>
<dbReference type="GO" id="GO:0004534">
    <property type="term" value="F:5'-3' RNA exonuclease activity"/>
    <property type="evidence" value="ECO:0007669"/>
    <property type="project" value="TreeGrafter"/>
</dbReference>
<dbReference type="EMBL" id="AJWY01003766">
    <property type="protein sequence ID" value="EKC74318.1"/>
    <property type="molecule type" value="Genomic_DNA"/>
</dbReference>
<sequence length="237" mass="25924">MIIKADLHMHTCLSPCGDDDMTPYNAVNLAKLLGYDMIAVTDHNSCLNCPAAVRAGEAAGLVVVPGMELCTAEEIHNVCLFPSLDAAKEFSDFVYDKMPDIINRPEIFGEQIITDEKDNIIGYEKRLLTVASDITEGETVKAVSSYGGVCFPAHIDRSSYSILSVLGTFPETPTFKAAGLSRYADEKKLSAENPCLGNMKLFVNSDAHRLSDIPEPQNELELPECSAEALIDYNKNR</sequence>
<dbReference type="SUPFAM" id="SSF89550">
    <property type="entry name" value="PHP domain-like"/>
    <property type="match status" value="1"/>
</dbReference>
<evidence type="ECO:0000259" key="1">
    <source>
        <dbReference type="SMART" id="SM00481"/>
    </source>
</evidence>
<comment type="caution">
    <text evidence="2">The sequence shown here is derived from an EMBL/GenBank/DDBJ whole genome shotgun (WGS) entry which is preliminary data.</text>
</comment>